<evidence type="ECO:0000256" key="2">
    <source>
        <dbReference type="ARBA" id="ARBA00023125"/>
    </source>
</evidence>
<dbReference type="InterPro" id="IPR036388">
    <property type="entry name" value="WH-like_DNA-bd_sf"/>
</dbReference>
<dbReference type="PANTHER" id="PTHR42756:SF1">
    <property type="entry name" value="TRANSCRIPTIONAL REPRESSOR OF EMRAB OPERON"/>
    <property type="match status" value="1"/>
</dbReference>
<sequence>MKKESIGVLVKMAELAFERVSNRRTQELDLTTSQFRILKFLTTHPDQTIRQIDIEKRFGMTNPTVTGILQNLEKKGMIKRIASTEDKRSKHVSATSLAMEKAQDIARISQEIEAELTAHFSKEEKETLSQLLQKLLFKEREDEK</sequence>
<dbReference type="Pfam" id="PF01047">
    <property type="entry name" value="MarR"/>
    <property type="match status" value="1"/>
</dbReference>
<keyword evidence="2 5" id="KW-0238">DNA-binding</keyword>
<dbReference type="PRINTS" id="PR00598">
    <property type="entry name" value="HTHMARR"/>
</dbReference>
<organism evidence="5 6">
    <name type="scientific">Streptococcus gallinaceus</name>
    <dbReference type="NCBI Taxonomy" id="165758"/>
    <lineage>
        <taxon>Bacteria</taxon>
        <taxon>Bacillati</taxon>
        <taxon>Bacillota</taxon>
        <taxon>Bacilli</taxon>
        <taxon>Lactobacillales</taxon>
        <taxon>Streptococcaceae</taxon>
        <taxon>Streptococcus</taxon>
    </lineage>
</organism>
<dbReference type="Proteomes" id="UP001549055">
    <property type="component" value="Unassembled WGS sequence"/>
</dbReference>
<evidence type="ECO:0000259" key="4">
    <source>
        <dbReference type="PROSITE" id="PS50995"/>
    </source>
</evidence>
<keyword evidence="6" id="KW-1185">Reference proteome</keyword>
<dbReference type="EMBL" id="JBEPMK010000002">
    <property type="protein sequence ID" value="MET3644044.1"/>
    <property type="molecule type" value="Genomic_DNA"/>
</dbReference>
<dbReference type="PANTHER" id="PTHR42756">
    <property type="entry name" value="TRANSCRIPTIONAL REGULATOR, MARR"/>
    <property type="match status" value="1"/>
</dbReference>
<evidence type="ECO:0000256" key="3">
    <source>
        <dbReference type="ARBA" id="ARBA00023163"/>
    </source>
</evidence>
<protein>
    <submittedName>
        <fullName evidence="5">DNA-binding MarR family transcriptional regulator</fullName>
    </submittedName>
</protein>
<dbReference type="InterPro" id="IPR036390">
    <property type="entry name" value="WH_DNA-bd_sf"/>
</dbReference>
<evidence type="ECO:0000313" key="5">
    <source>
        <dbReference type="EMBL" id="MET3644044.1"/>
    </source>
</evidence>
<name>A0ABV2JJH4_9STRE</name>
<reference evidence="5 6" key="1">
    <citation type="submission" date="2024-06" db="EMBL/GenBank/DDBJ databases">
        <title>Genomic Encyclopedia of Type Strains, Phase IV (KMG-IV): sequencing the most valuable type-strain genomes for metagenomic binning, comparative biology and taxonomic classification.</title>
        <authorList>
            <person name="Goeker M."/>
        </authorList>
    </citation>
    <scope>NUCLEOTIDE SEQUENCE [LARGE SCALE GENOMIC DNA]</scope>
    <source>
        <strain evidence="5 6">DSM 15349</strain>
    </source>
</reference>
<evidence type="ECO:0000256" key="1">
    <source>
        <dbReference type="ARBA" id="ARBA00023015"/>
    </source>
</evidence>
<keyword evidence="1" id="KW-0805">Transcription regulation</keyword>
<evidence type="ECO:0000313" key="6">
    <source>
        <dbReference type="Proteomes" id="UP001549055"/>
    </source>
</evidence>
<dbReference type="RefSeq" id="WP_253363700.1">
    <property type="nucleotide sequence ID" value="NZ_JALJXU010000002.1"/>
</dbReference>
<dbReference type="GO" id="GO:0003677">
    <property type="term" value="F:DNA binding"/>
    <property type="evidence" value="ECO:0007669"/>
    <property type="project" value="UniProtKB-KW"/>
</dbReference>
<dbReference type="SMART" id="SM00347">
    <property type="entry name" value="HTH_MARR"/>
    <property type="match status" value="1"/>
</dbReference>
<proteinExistence type="predicted"/>
<gene>
    <name evidence="5" type="ORF">ABID27_000666</name>
</gene>
<dbReference type="Gene3D" id="1.10.10.10">
    <property type="entry name" value="Winged helix-like DNA-binding domain superfamily/Winged helix DNA-binding domain"/>
    <property type="match status" value="1"/>
</dbReference>
<dbReference type="InterPro" id="IPR000835">
    <property type="entry name" value="HTH_MarR-typ"/>
</dbReference>
<keyword evidence="3" id="KW-0804">Transcription</keyword>
<accession>A0ABV2JJH4</accession>
<dbReference type="SUPFAM" id="SSF46785">
    <property type="entry name" value="Winged helix' DNA-binding domain"/>
    <property type="match status" value="1"/>
</dbReference>
<comment type="caution">
    <text evidence="5">The sequence shown here is derived from an EMBL/GenBank/DDBJ whole genome shotgun (WGS) entry which is preliminary data.</text>
</comment>
<feature type="domain" description="HTH marR-type" evidence="4">
    <location>
        <begin position="3"/>
        <end position="137"/>
    </location>
</feature>
<dbReference type="PROSITE" id="PS50995">
    <property type="entry name" value="HTH_MARR_2"/>
    <property type="match status" value="1"/>
</dbReference>